<keyword evidence="2" id="KW-0547">Nucleotide-binding</keyword>
<dbReference type="AlphaFoldDB" id="A0A433QPQ7"/>
<dbReference type="Gene3D" id="1.10.510.10">
    <property type="entry name" value="Transferase(Phosphotransferase) domain 1"/>
    <property type="match status" value="1"/>
</dbReference>
<dbReference type="GO" id="GO:0005634">
    <property type="term" value="C:nucleus"/>
    <property type="evidence" value="ECO:0007669"/>
    <property type="project" value="TreeGrafter"/>
</dbReference>
<dbReference type="InterPro" id="IPR050339">
    <property type="entry name" value="CC_SR_Kinase"/>
</dbReference>
<evidence type="ECO:0000313" key="8">
    <source>
        <dbReference type="Proteomes" id="UP000274822"/>
    </source>
</evidence>
<name>A0A433QPQ7_9FUNG</name>
<keyword evidence="3 7" id="KW-0418">Kinase</keyword>
<evidence type="ECO:0000256" key="2">
    <source>
        <dbReference type="ARBA" id="ARBA00022741"/>
    </source>
</evidence>
<evidence type="ECO:0000256" key="3">
    <source>
        <dbReference type="ARBA" id="ARBA00022777"/>
    </source>
</evidence>
<evidence type="ECO:0000256" key="4">
    <source>
        <dbReference type="ARBA" id="ARBA00022840"/>
    </source>
</evidence>
<comment type="similarity">
    <text evidence="5">Belongs to the protein kinase superfamily. Ser/Thr protein kinase family. GCN2 subfamily.</text>
</comment>
<dbReference type="GO" id="GO:0005524">
    <property type="term" value="F:ATP binding"/>
    <property type="evidence" value="ECO:0007669"/>
    <property type="project" value="UniProtKB-KW"/>
</dbReference>
<proteinExistence type="inferred from homology"/>
<dbReference type="GO" id="GO:0005737">
    <property type="term" value="C:cytoplasm"/>
    <property type="evidence" value="ECO:0007669"/>
    <property type="project" value="TreeGrafter"/>
</dbReference>
<sequence>MSNNDANTTLMDTNTTSTGNYADDAVEHISLKLADLPTLFPTLDLDKPLHDRLKGAVPSIGEWIVQNLSKTWEIIKQSDIPNGFIVTLAEANFNDKYLPFTKSRLERVEGFTPEFIDEFFEAQAVYLAVLNKKRFHLCGRVRRGSFGSVHQVQERSNFYASKVIAKTDDNEAILYRELRMLNIVPSSPHLVQLRASYEQEGNMVYIMNPWASLDLKEFIERQDKFEFWKSGKINKTAGGMLVGWMGCIASGLAMLHANNIKHRDLKPANVLLLVKSLTNVRPVLCDYGLSKHFHAESSSVIQTGTMFYQSPERVRGKVVGRSGDIFALGAIFAELAVVISGESKRHLNGILVRKGYAECLPRGLDKILALYPYDTEWWMQFRQLISRFARG</sequence>
<evidence type="ECO:0000256" key="5">
    <source>
        <dbReference type="ARBA" id="ARBA00037982"/>
    </source>
</evidence>
<comment type="caution">
    <text evidence="7">The sequence shown here is derived from an EMBL/GenBank/DDBJ whole genome shotgun (WGS) entry which is preliminary data.</text>
</comment>
<dbReference type="EMBL" id="RBNJ01002653">
    <property type="protein sequence ID" value="RUS31749.1"/>
    <property type="molecule type" value="Genomic_DNA"/>
</dbReference>
<feature type="domain" description="Protein kinase" evidence="6">
    <location>
        <begin position="135"/>
        <end position="391"/>
    </location>
</feature>
<dbReference type="Gene3D" id="3.30.200.20">
    <property type="entry name" value="Phosphorylase Kinase, domain 1"/>
    <property type="match status" value="1"/>
</dbReference>
<evidence type="ECO:0000256" key="1">
    <source>
        <dbReference type="ARBA" id="ARBA00022679"/>
    </source>
</evidence>
<dbReference type="InterPro" id="IPR008271">
    <property type="entry name" value="Ser/Thr_kinase_AS"/>
</dbReference>
<keyword evidence="4" id="KW-0067">ATP-binding</keyword>
<dbReference type="SMART" id="SM00220">
    <property type="entry name" value="S_TKc"/>
    <property type="match status" value="1"/>
</dbReference>
<keyword evidence="8" id="KW-1185">Reference proteome</keyword>
<dbReference type="PANTHER" id="PTHR11042:SF190">
    <property type="entry name" value="MITOSIS INHIBITOR PROTEIN KINASE MIK1"/>
    <property type="match status" value="1"/>
</dbReference>
<evidence type="ECO:0000313" key="7">
    <source>
        <dbReference type="EMBL" id="RUS31749.1"/>
    </source>
</evidence>
<gene>
    <name evidence="7" type="ORF">BC938DRAFT_477183</name>
</gene>
<accession>A0A433QPQ7</accession>
<dbReference type="GO" id="GO:0004672">
    <property type="term" value="F:protein kinase activity"/>
    <property type="evidence" value="ECO:0007669"/>
    <property type="project" value="InterPro"/>
</dbReference>
<dbReference type="CDD" id="cd00180">
    <property type="entry name" value="PKc"/>
    <property type="match status" value="1"/>
</dbReference>
<dbReference type="PROSITE" id="PS00108">
    <property type="entry name" value="PROTEIN_KINASE_ST"/>
    <property type="match status" value="1"/>
</dbReference>
<dbReference type="PROSITE" id="PS50011">
    <property type="entry name" value="PROTEIN_KINASE_DOM"/>
    <property type="match status" value="1"/>
</dbReference>
<reference evidence="7 8" key="1">
    <citation type="journal article" date="2018" name="New Phytol.">
        <title>Phylogenomics of Endogonaceae and evolution of mycorrhizas within Mucoromycota.</title>
        <authorList>
            <person name="Chang Y."/>
            <person name="Desiro A."/>
            <person name="Na H."/>
            <person name="Sandor L."/>
            <person name="Lipzen A."/>
            <person name="Clum A."/>
            <person name="Barry K."/>
            <person name="Grigoriev I.V."/>
            <person name="Martin F.M."/>
            <person name="Stajich J.E."/>
            <person name="Smith M.E."/>
            <person name="Bonito G."/>
            <person name="Spatafora J.W."/>
        </authorList>
    </citation>
    <scope>NUCLEOTIDE SEQUENCE [LARGE SCALE GENOMIC DNA]</scope>
    <source>
        <strain evidence="7 8">AD002</strain>
    </source>
</reference>
<dbReference type="Proteomes" id="UP000274822">
    <property type="component" value="Unassembled WGS sequence"/>
</dbReference>
<dbReference type="Pfam" id="PF00069">
    <property type="entry name" value="Pkinase"/>
    <property type="match status" value="1"/>
</dbReference>
<protein>
    <submittedName>
        <fullName evidence="7">Kinase-like domain-containing protein</fullName>
    </submittedName>
</protein>
<dbReference type="SUPFAM" id="SSF56112">
    <property type="entry name" value="Protein kinase-like (PK-like)"/>
    <property type="match status" value="1"/>
</dbReference>
<keyword evidence="1" id="KW-0808">Transferase</keyword>
<dbReference type="InterPro" id="IPR011009">
    <property type="entry name" value="Kinase-like_dom_sf"/>
</dbReference>
<evidence type="ECO:0000259" key="6">
    <source>
        <dbReference type="PROSITE" id="PS50011"/>
    </source>
</evidence>
<organism evidence="7 8">
    <name type="scientific">Jimgerdemannia flammicorona</name>
    <dbReference type="NCBI Taxonomy" id="994334"/>
    <lineage>
        <taxon>Eukaryota</taxon>
        <taxon>Fungi</taxon>
        <taxon>Fungi incertae sedis</taxon>
        <taxon>Mucoromycota</taxon>
        <taxon>Mucoromycotina</taxon>
        <taxon>Endogonomycetes</taxon>
        <taxon>Endogonales</taxon>
        <taxon>Endogonaceae</taxon>
        <taxon>Jimgerdemannia</taxon>
    </lineage>
</organism>
<dbReference type="GO" id="GO:0110031">
    <property type="term" value="P:negative regulation of G2/MI transition of meiotic cell cycle"/>
    <property type="evidence" value="ECO:0007669"/>
    <property type="project" value="TreeGrafter"/>
</dbReference>
<dbReference type="PANTHER" id="PTHR11042">
    <property type="entry name" value="EUKARYOTIC TRANSLATION INITIATION FACTOR 2-ALPHA KINASE EIF2-ALPHA KINASE -RELATED"/>
    <property type="match status" value="1"/>
</dbReference>
<dbReference type="InterPro" id="IPR000719">
    <property type="entry name" value="Prot_kinase_dom"/>
</dbReference>